<name>A0A5N6LXK4_9ASTR</name>
<dbReference type="AlphaFoldDB" id="A0A5N6LXK4"/>
<dbReference type="EMBL" id="SZYD01000017">
    <property type="protein sequence ID" value="KAD3066367.1"/>
    <property type="molecule type" value="Genomic_DNA"/>
</dbReference>
<dbReference type="PANTHER" id="PTHR33116:SF78">
    <property type="entry name" value="OS12G0587133 PROTEIN"/>
    <property type="match status" value="1"/>
</dbReference>
<dbReference type="OrthoDB" id="1938625at2759"/>
<feature type="region of interest" description="Disordered" evidence="1">
    <location>
        <begin position="24"/>
        <end position="50"/>
    </location>
</feature>
<feature type="compositionally biased region" description="Polar residues" evidence="1">
    <location>
        <begin position="605"/>
        <end position="643"/>
    </location>
</feature>
<dbReference type="PANTHER" id="PTHR33116">
    <property type="entry name" value="REVERSE TRANSCRIPTASE ZINC-BINDING DOMAIN-CONTAINING PROTEIN-RELATED-RELATED"/>
    <property type="match status" value="1"/>
</dbReference>
<evidence type="ECO:0000256" key="1">
    <source>
        <dbReference type="SAM" id="MobiDB-lite"/>
    </source>
</evidence>
<proteinExistence type="predicted"/>
<evidence type="ECO:0000313" key="3">
    <source>
        <dbReference type="Proteomes" id="UP000326396"/>
    </source>
</evidence>
<organism evidence="2 3">
    <name type="scientific">Mikania micrantha</name>
    <name type="common">bitter vine</name>
    <dbReference type="NCBI Taxonomy" id="192012"/>
    <lineage>
        <taxon>Eukaryota</taxon>
        <taxon>Viridiplantae</taxon>
        <taxon>Streptophyta</taxon>
        <taxon>Embryophyta</taxon>
        <taxon>Tracheophyta</taxon>
        <taxon>Spermatophyta</taxon>
        <taxon>Magnoliopsida</taxon>
        <taxon>eudicotyledons</taxon>
        <taxon>Gunneridae</taxon>
        <taxon>Pentapetalae</taxon>
        <taxon>asterids</taxon>
        <taxon>campanulids</taxon>
        <taxon>Asterales</taxon>
        <taxon>Asteraceae</taxon>
        <taxon>Asteroideae</taxon>
        <taxon>Heliantheae alliance</taxon>
        <taxon>Eupatorieae</taxon>
        <taxon>Mikania</taxon>
    </lineage>
</organism>
<reference evidence="2 3" key="1">
    <citation type="submission" date="2019-05" db="EMBL/GenBank/DDBJ databases">
        <title>Mikania micrantha, genome provides insights into the molecular mechanism of rapid growth.</title>
        <authorList>
            <person name="Liu B."/>
        </authorList>
    </citation>
    <scope>NUCLEOTIDE SEQUENCE [LARGE SCALE GENOMIC DNA]</scope>
    <source>
        <strain evidence="2">NLD-2019</strain>
        <tissue evidence="2">Leaf</tissue>
    </source>
</reference>
<dbReference type="Proteomes" id="UP000326396">
    <property type="component" value="Linkage Group LG7"/>
</dbReference>
<accession>A0A5N6LXK4</accession>
<gene>
    <name evidence="2" type="ORF">E3N88_34247</name>
</gene>
<feature type="compositionally biased region" description="Basic and acidic residues" evidence="1">
    <location>
        <begin position="39"/>
        <end position="50"/>
    </location>
</feature>
<feature type="compositionally biased region" description="Basic residues" evidence="1">
    <location>
        <begin position="734"/>
        <end position="748"/>
    </location>
</feature>
<comment type="caution">
    <text evidence="2">The sequence shown here is derived from an EMBL/GenBank/DDBJ whole genome shotgun (WGS) entry which is preliminary data.</text>
</comment>
<sequence length="1007" mass="114119">MEMDIMVETECEVYGGKLHSNRYSGTRDKSNWGTRQMKRHGDVGEREGSKEKFTDAATTNMQGLFNLKRRWGSHYHQRSMKAVPGPETNGRQGLIYVFFWDWIQGGNWAETTWAHTMHLNKCLENIHWNYKGDKGHTWEDDWVGNLEAYMAQLTKRNYGLAKGTRSLKTLFSFGGYQSSKALKEIQKGLEWVMGLYRKNVSSPGMVGWEGGGDGTLYTHNTTIKSVRIQNLSEKDKHYYLWEPLWGGRQVGTACTLNTLPSRDYIFQPNLSGYGGYVSSGFQREGETHIWETILGGDQDQSLDWDKPDIILENHYIWFFNWNLVKNQKDELNVHGSMIWKTQKPKTYSKKDVNGKGAKGRIMVYMLWPIQMDSRPTKDYTWYLLPCTPDQNQTSTRFSLDMNPSRNFIPQVEKPPDPSMFPPIDSGNGKRSTPALAVSSKSKKKKQSSGSVLRGNKSSQFVSLDINKFVEEIKDAQSNLGVESGHEPSDGINRTPLEAEIGLINYGSGIRMAIHEANQQVNPACISNSNPQMEGPCGMNLEASVPPSLAMLIDSNEGLMEGLSSDCDDDEATDEEEELPQDCGNGTLLHNRLPVEIPVTHNSADANQHQSIGTSTSPVDTIQPQPQTQTNGGVDSDQPGTSKDPSAGPVPGKNQDVDGFTLMTRRKANTLVHQKQDKAARKERSQVEGIRNHSNKKGNKQQSGTTSNQVTQRKMRDLYNDFVTSKGGHEIPQHPRQHPSRHWKPKQPQKSKNIQVSNQFEVLEDMVFSEMDLEAFVRTGKIIDNGKGPVNSSVKARPNPTQRRGVPLISSRLSCRDCSPLVDKIRKRIQDWKNKSLSFAGRLLLIKSVLSATQVYWASVFVLPISVLNDLEKMCRSFLWNNSDPIRGKAKVKWKECCLPVKHGGLGLKSLRSWNTALMSRHIWNIISHKNSLWVKWVNQYHLKGRNFWEIPIKREDCWSWRKLLQQRDLLHNHMISIIGNGLSTSAWYDNWHPTGPLCKVLTHRNTN</sequence>
<feature type="compositionally biased region" description="Polar residues" evidence="1">
    <location>
        <begin position="699"/>
        <end position="711"/>
    </location>
</feature>
<feature type="compositionally biased region" description="Acidic residues" evidence="1">
    <location>
        <begin position="565"/>
        <end position="579"/>
    </location>
</feature>
<feature type="compositionally biased region" description="Basic and acidic residues" evidence="1">
    <location>
        <begin position="673"/>
        <end position="685"/>
    </location>
</feature>
<feature type="compositionally biased region" description="Polar residues" evidence="1">
    <location>
        <begin position="394"/>
        <end position="407"/>
    </location>
</feature>
<feature type="region of interest" description="Disordered" evidence="1">
    <location>
        <begin position="605"/>
        <end position="656"/>
    </location>
</feature>
<evidence type="ECO:0000313" key="2">
    <source>
        <dbReference type="EMBL" id="KAD3066367.1"/>
    </source>
</evidence>
<feature type="region of interest" description="Disordered" evidence="1">
    <location>
        <begin position="394"/>
        <end position="453"/>
    </location>
</feature>
<protein>
    <recommendedName>
        <fullName evidence="4">Reverse transcriptase zinc-binding domain-containing protein</fullName>
    </recommendedName>
</protein>
<evidence type="ECO:0008006" key="4">
    <source>
        <dbReference type="Google" id="ProtNLM"/>
    </source>
</evidence>
<feature type="region of interest" description="Disordered" evidence="1">
    <location>
        <begin position="559"/>
        <end position="586"/>
    </location>
</feature>
<feature type="region of interest" description="Disordered" evidence="1">
    <location>
        <begin position="668"/>
        <end position="752"/>
    </location>
</feature>
<keyword evidence="3" id="KW-1185">Reference proteome</keyword>